<gene>
    <name evidence="1" type="ORF">LCGC14_2116540</name>
</gene>
<dbReference type="EMBL" id="LAZR01026263">
    <property type="protein sequence ID" value="KKL69277.1"/>
    <property type="molecule type" value="Genomic_DNA"/>
</dbReference>
<evidence type="ECO:0000313" key="1">
    <source>
        <dbReference type="EMBL" id="KKL69277.1"/>
    </source>
</evidence>
<protein>
    <submittedName>
        <fullName evidence="1">Uncharacterized protein</fullName>
    </submittedName>
</protein>
<proteinExistence type="predicted"/>
<name>A0A0F9H1V7_9ZZZZ</name>
<organism evidence="1">
    <name type="scientific">marine sediment metagenome</name>
    <dbReference type="NCBI Taxonomy" id="412755"/>
    <lineage>
        <taxon>unclassified sequences</taxon>
        <taxon>metagenomes</taxon>
        <taxon>ecological metagenomes</taxon>
    </lineage>
</organism>
<accession>A0A0F9H1V7</accession>
<dbReference type="AlphaFoldDB" id="A0A0F9H1V7"/>
<comment type="caution">
    <text evidence="1">The sequence shown here is derived from an EMBL/GenBank/DDBJ whole genome shotgun (WGS) entry which is preliminary data.</text>
</comment>
<reference evidence="1" key="1">
    <citation type="journal article" date="2015" name="Nature">
        <title>Complex archaea that bridge the gap between prokaryotes and eukaryotes.</title>
        <authorList>
            <person name="Spang A."/>
            <person name="Saw J.H."/>
            <person name="Jorgensen S.L."/>
            <person name="Zaremba-Niedzwiedzka K."/>
            <person name="Martijn J."/>
            <person name="Lind A.E."/>
            <person name="van Eijk R."/>
            <person name="Schleper C."/>
            <person name="Guy L."/>
            <person name="Ettema T.J."/>
        </authorList>
    </citation>
    <scope>NUCLEOTIDE SEQUENCE</scope>
</reference>
<sequence length="97" mass="10851">MKKSKEQQLRDALVWCSGSDDFQVGGKARDGWEKICVPLLQSAKRFCCKIGCDKDAEWQIYYGEGMSPDDSTGCDACSDHLGELLTDAPVHYIYPIK</sequence>